<dbReference type="AlphaFoldDB" id="A0A837CLP5"/>
<gene>
    <name evidence="1" type="ORF">BJA5080_04013</name>
</gene>
<evidence type="ECO:0000313" key="1">
    <source>
        <dbReference type="EMBL" id="KGJ70219.1"/>
    </source>
</evidence>
<evidence type="ECO:0000313" key="2">
    <source>
        <dbReference type="Proteomes" id="UP000024900"/>
    </source>
</evidence>
<organism evidence="1 2">
    <name type="scientific">Bradyrhizobium diazoefficiens SEMIA 5080</name>
    <dbReference type="NCBI Taxonomy" id="754504"/>
    <lineage>
        <taxon>Bacteria</taxon>
        <taxon>Pseudomonadati</taxon>
        <taxon>Pseudomonadota</taxon>
        <taxon>Alphaproteobacteria</taxon>
        <taxon>Hyphomicrobiales</taxon>
        <taxon>Nitrobacteraceae</taxon>
        <taxon>Bradyrhizobium</taxon>
    </lineage>
</organism>
<sequence length="73" mass="8019">MATFGAPSRSRNLWLWIGTRRFRSIQRGVGPASLDARAAAIEDALLACPARKTPALGRWGVSFKMKWSSNTLS</sequence>
<proteinExistence type="predicted"/>
<protein>
    <submittedName>
        <fullName evidence="1">Uncharacterized protein</fullName>
    </submittedName>
</protein>
<reference evidence="1 2" key="1">
    <citation type="journal article" date="2014" name="BMC Genomics">
        <title>Comparative genomics of Bradyrhizobium japonicum CPAC 15 and Bradyrhizobium diazoefficiens CPAC 7: elite model strains for understanding symbiotic performance with soybean.</title>
        <authorList>
            <person name="Siqueira A.F."/>
            <person name="Ormeno-Orrillo E."/>
            <person name="Souza R.C."/>
            <person name="Rodrigues E.P."/>
            <person name="Almeida L.G."/>
            <person name="Barcellos F.G."/>
            <person name="Batista J.S."/>
            <person name="Nakatami A.S."/>
            <person name="Martinez-Romero E."/>
            <person name="Vasconcelos A.T."/>
            <person name="Hungria M."/>
        </authorList>
    </citation>
    <scope>NUCLEOTIDE SEQUENCE [LARGE SCALE GENOMIC DNA]</scope>
    <source>
        <strain evidence="1 2">SEMIA 5080</strain>
    </source>
</reference>
<accession>A0A837CLP5</accession>
<name>A0A837CLP5_9BRAD</name>
<dbReference type="Proteomes" id="UP000024900">
    <property type="component" value="Unassembled WGS sequence"/>
</dbReference>
<comment type="caution">
    <text evidence="1">The sequence shown here is derived from an EMBL/GenBank/DDBJ whole genome shotgun (WGS) entry which is preliminary data.</text>
</comment>
<dbReference type="EMBL" id="ADOU02000004">
    <property type="protein sequence ID" value="KGJ70219.1"/>
    <property type="molecule type" value="Genomic_DNA"/>
</dbReference>